<dbReference type="Pfam" id="PF00072">
    <property type="entry name" value="Response_reg"/>
    <property type="match status" value="1"/>
</dbReference>
<evidence type="ECO:0000256" key="5">
    <source>
        <dbReference type="ARBA" id="ARBA00024867"/>
    </source>
</evidence>
<dbReference type="RefSeq" id="WP_002848350.1">
    <property type="nucleotide sequence ID" value="NZ_ADKM02000062.1"/>
</dbReference>
<keyword evidence="4" id="KW-0804">Transcription</keyword>
<dbReference type="PROSITE" id="PS00622">
    <property type="entry name" value="HTH_LUXR_1"/>
    <property type="match status" value="1"/>
</dbReference>
<keyword evidence="3" id="KW-0238">DNA-binding</keyword>
<dbReference type="Proteomes" id="UP000004259">
    <property type="component" value="Unassembled WGS sequence"/>
</dbReference>
<dbReference type="SUPFAM" id="SSF46894">
    <property type="entry name" value="C-terminal effector domain of the bipartite response regulators"/>
    <property type="match status" value="1"/>
</dbReference>
<evidence type="ECO:0000256" key="2">
    <source>
        <dbReference type="ARBA" id="ARBA00023015"/>
    </source>
</evidence>
<keyword evidence="2" id="KW-0805">Transcription regulation</keyword>
<dbReference type="GO" id="GO:0006355">
    <property type="term" value="P:regulation of DNA-templated transcription"/>
    <property type="evidence" value="ECO:0007669"/>
    <property type="project" value="InterPro"/>
</dbReference>
<feature type="domain" description="Response regulatory" evidence="8">
    <location>
        <begin position="5"/>
        <end position="122"/>
    </location>
</feature>
<dbReference type="SMART" id="SM00448">
    <property type="entry name" value="REC"/>
    <property type="match status" value="1"/>
</dbReference>
<dbReference type="Gene3D" id="1.10.10.10">
    <property type="entry name" value="Winged helix-like DNA-binding domain superfamily/Winged helix DNA-binding domain"/>
    <property type="match status" value="1"/>
</dbReference>
<evidence type="ECO:0000256" key="4">
    <source>
        <dbReference type="ARBA" id="ARBA00023163"/>
    </source>
</evidence>
<keyword evidence="10" id="KW-1185">Reference proteome</keyword>
<evidence type="ECO:0000256" key="1">
    <source>
        <dbReference type="ARBA" id="ARBA00018672"/>
    </source>
</evidence>
<dbReference type="EMBL" id="ADKM02000062">
    <property type="protein sequence ID" value="EGC03595.1"/>
    <property type="molecule type" value="Genomic_DNA"/>
</dbReference>
<sequence length="209" mass="23566">MEKYRVMIVDDQSISRHLFEMYVNNSPKYELAFSLSSAQAADVYILRHQVDLILMDILMNDGSNGLDAAEKIKSLRPEIKIIAVTSMPEYSWLEKAKSIGIESFWYKEADEQTILEVMDRTMAGDHVYPRSSPTVKLGLADSSEFTERELEILRVVTTGATNQQVAEQLGISENTVKSHVRSMLDKTGFRSRTELAIKARVIGITISNS</sequence>
<dbReference type="STRING" id="246199.CUS_7978"/>
<dbReference type="PROSITE" id="PS50110">
    <property type="entry name" value="RESPONSE_REGULATORY"/>
    <property type="match status" value="1"/>
</dbReference>
<dbReference type="AlphaFoldDB" id="E9SAL6"/>
<evidence type="ECO:0000313" key="10">
    <source>
        <dbReference type="Proteomes" id="UP000004259"/>
    </source>
</evidence>
<dbReference type="InterPro" id="IPR036388">
    <property type="entry name" value="WH-like_DNA-bd_sf"/>
</dbReference>
<dbReference type="OrthoDB" id="1825091at2"/>
<feature type="domain" description="HTH luxR-type" evidence="7">
    <location>
        <begin position="138"/>
        <end position="203"/>
    </location>
</feature>
<gene>
    <name evidence="9" type="ORF">CUS_7978</name>
</gene>
<dbReference type="SUPFAM" id="SSF52172">
    <property type="entry name" value="CheY-like"/>
    <property type="match status" value="1"/>
</dbReference>
<protein>
    <recommendedName>
        <fullName evidence="1">Stage 0 sporulation protein A homolog</fullName>
    </recommendedName>
</protein>
<dbReference type="PRINTS" id="PR00038">
    <property type="entry name" value="HTHLUXR"/>
</dbReference>
<dbReference type="PANTHER" id="PTHR43214">
    <property type="entry name" value="TWO-COMPONENT RESPONSE REGULATOR"/>
    <property type="match status" value="1"/>
</dbReference>
<evidence type="ECO:0000256" key="3">
    <source>
        <dbReference type="ARBA" id="ARBA00023125"/>
    </source>
</evidence>
<dbReference type="PANTHER" id="PTHR43214:SF43">
    <property type="entry name" value="TWO-COMPONENT RESPONSE REGULATOR"/>
    <property type="match status" value="1"/>
</dbReference>
<organism evidence="9 10">
    <name type="scientific">Ruminococcus albus 8</name>
    <dbReference type="NCBI Taxonomy" id="246199"/>
    <lineage>
        <taxon>Bacteria</taxon>
        <taxon>Bacillati</taxon>
        <taxon>Bacillota</taxon>
        <taxon>Clostridia</taxon>
        <taxon>Eubacteriales</taxon>
        <taxon>Oscillospiraceae</taxon>
        <taxon>Ruminococcus</taxon>
    </lineage>
</organism>
<accession>E9SAL6</accession>
<evidence type="ECO:0000259" key="7">
    <source>
        <dbReference type="PROSITE" id="PS50043"/>
    </source>
</evidence>
<dbReference type="InterPro" id="IPR001789">
    <property type="entry name" value="Sig_transdc_resp-reg_receiver"/>
</dbReference>
<dbReference type="GO" id="GO:0000160">
    <property type="term" value="P:phosphorelay signal transduction system"/>
    <property type="evidence" value="ECO:0007669"/>
    <property type="project" value="InterPro"/>
</dbReference>
<dbReference type="InterPro" id="IPR016032">
    <property type="entry name" value="Sig_transdc_resp-reg_C-effctor"/>
</dbReference>
<dbReference type="Pfam" id="PF00196">
    <property type="entry name" value="GerE"/>
    <property type="match status" value="1"/>
</dbReference>
<comment type="caution">
    <text evidence="9">The sequence shown here is derived from an EMBL/GenBank/DDBJ whole genome shotgun (WGS) entry which is preliminary data.</text>
</comment>
<comment type="function">
    <text evidence="5">May play the central regulatory role in sporulation. It may be an element of the effector pathway responsible for the activation of sporulation genes in response to nutritional stress. Spo0A may act in concert with spo0H (a sigma factor) to control the expression of some genes that are critical to the sporulation process.</text>
</comment>
<dbReference type="CDD" id="cd06170">
    <property type="entry name" value="LuxR_C_like"/>
    <property type="match status" value="1"/>
</dbReference>
<feature type="modified residue" description="4-aspartylphosphate" evidence="6">
    <location>
        <position position="56"/>
    </location>
</feature>
<dbReference type="SMART" id="SM00421">
    <property type="entry name" value="HTH_LUXR"/>
    <property type="match status" value="1"/>
</dbReference>
<dbReference type="GO" id="GO:0003677">
    <property type="term" value="F:DNA binding"/>
    <property type="evidence" value="ECO:0007669"/>
    <property type="project" value="UniProtKB-KW"/>
</dbReference>
<evidence type="ECO:0000256" key="6">
    <source>
        <dbReference type="PROSITE-ProRule" id="PRU00169"/>
    </source>
</evidence>
<dbReference type="InterPro" id="IPR011006">
    <property type="entry name" value="CheY-like_superfamily"/>
</dbReference>
<reference evidence="9 10" key="1">
    <citation type="submission" date="2011-02" db="EMBL/GenBank/DDBJ databases">
        <authorList>
            <person name="Nelson K.E."/>
            <person name="Sutton G."/>
            <person name="Torralba M."/>
            <person name="Durkin S."/>
            <person name="Harkins D."/>
            <person name="Montgomery R."/>
            <person name="Ziemer C."/>
            <person name="Klaassens E."/>
            <person name="Ocuiv P."/>
            <person name="Morrison M."/>
        </authorList>
    </citation>
    <scope>NUCLEOTIDE SEQUENCE [LARGE SCALE GENOMIC DNA]</scope>
    <source>
        <strain evidence="9 10">8</strain>
    </source>
</reference>
<dbReference type="InterPro" id="IPR000792">
    <property type="entry name" value="Tscrpt_reg_LuxR_C"/>
</dbReference>
<dbReference type="InterPro" id="IPR039420">
    <property type="entry name" value="WalR-like"/>
</dbReference>
<name>E9SAL6_RUMAL</name>
<dbReference type="PROSITE" id="PS50043">
    <property type="entry name" value="HTH_LUXR_2"/>
    <property type="match status" value="1"/>
</dbReference>
<proteinExistence type="predicted"/>
<dbReference type="eggNOG" id="COG2197">
    <property type="taxonomic scope" value="Bacteria"/>
</dbReference>
<dbReference type="Gene3D" id="3.40.50.2300">
    <property type="match status" value="1"/>
</dbReference>
<evidence type="ECO:0000313" key="9">
    <source>
        <dbReference type="EMBL" id="EGC03595.1"/>
    </source>
</evidence>
<keyword evidence="6" id="KW-0597">Phosphoprotein</keyword>
<evidence type="ECO:0000259" key="8">
    <source>
        <dbReference type="PROSITE" id="PS50110"/>
    </source>
</evidence>